<proteinExistence type="predicted"/>
<comment type="caution">
    <text evidence="2">The sequence shown here is derived from an EMBL/GenBank/DDBJ whole genome shotgun (WGS) entry which is preliminary data.</text>
</comment>
<reference evidence="2" key="1">
    <citation type="submission" date="2023-03" db="EMBL/GenBank/DDBJ databases">
        <title>Amycolatopsis taiwanensis NBRC 103393.</title>
        <authorList>
            <person name="Ichikawa N."/>
            <person name="Sato H."/>
            <person name="Tonouchi N."/>
        </authorList>
    </citation>
    <scope>NUCLEOTIDE SEQUENCE</scope>
    <source>
        <strain evidence="2">NBRC 103393</strain>
    </source>
</reference>
<keyword evidence="3" id="KW-1185">Reference proteome</keyword>
<organism evidence="2 3">
    <name type="scientific">Amycolatopsis taiwanensis</name>
    <dbReference type="NCBI Taxonomy" id="342230"/>
    <lineage>
        <taxon>Bacteria</taxon>
        <taxon>Bacillati</taxon>
        <taxon>Actinomycetota</taxon>
        <taxon>Actinomycetes</taxon>
        <taxon>Pseudonocardiales</taxon>
        <taxon>Pseudonocardiaceae</taxon>
        <taxon>Amycolatopsis</taxon>
    </lineage>
</organism>
<gene>
    <name evidence="2" type="ORF">Atai01_81590</name>
</gene>
<evidence type="ECO:0000256" key="1">
    <source>
        <dbReference type="SAM" id="MobiDB-lite"/>
    </source>
</evidence>
<accession>A0A9W6VKC1</accession>
<protein>
    <submittedName>
        <fullName evidence="2">Uncharacterized protein</fullName>
    </submittedName>
</protein>
<name>A0A9W6VKC1_9PSEU</name>
<feature type="region of interest" description="Disordered" evidence="1">
    <location>
        <begin position="1"/>
        <end position="44"/>
    </location>
</feature>
<dbReference type="EMBL" id="BSTI01000039">
    <property type="protein sequence ID" value="GLY71540.1"/>
    <property type="molecule type" value="Genomic_DNA"/>
</dbReference>
<dbReference type="AlphaFoldDB" id="A0A9W6VKC1"/>
<evidence type="ECO:0000313" key="3">
    <source>
        <dbReference type="Proteomes" id="UP001165136"/>
    </source>
</evidence>
<sequence>MSSAISSRRSQADQRARRRQAPLSGRQGARPHWGTQARKERPVDTIAVARKLAEEKA</sequence>
<evidence type="ECO:0000313" key="2">
    <source>
        <dbReference type="EMBL" id="GLY71540.1"/>
    </source>
</evidence>
<dbReference type="Proteomes" id="UP001165136">
    <property type="component" value="Unassembled WGS sequence"/>
</dbReference>